<evidence type="ECO:0000313" key="6">
    <source>
        <dbReference type="EMBL" id="RHW25826.1"/>
    </source>
</evidence>
<proteinExistence type="inferred from homology"/>
<accession>A0A417XZQ4</accession>
<dbReference type="InterPro" id="IPR015797">
    <property type="entry name" value="NUDIX_hydrolase-like_dom_sf"/>
</dbReference>
<comment type="similarity">
    <text evidence="2 4">Belongs to the Nudix hydrolase family.</text>
</comment>
<dbReference type="InterPro" id="IPR000086">
    <property type="entry name" value="NUDIX_hydrolase_dom"/>
</dbReference>
<dbReference type="GO" id="GO:0016787">
    <property type="term" value="F:hydrolase activity"/>
    <property type="evidence" value="ECO:0007669"/>
    <property type="project" value="UniProtKB-KW"/>
</dbReference>
<dbReference type="PROSITE" id="PS51462">
    <property type="entry name" value="NUDIX"/>
    <property type="match status" value="1"/>
</dbReference>
<evidence type="ECO:0000256" key="4">
    <source>
        <dbReference type="RuleBase" id="RU003476"/>
    </source>
</evidence>
<comment type="cofactor">
    <cofactor evidence="1">
        <name>Mg(2+)</name>
        <dbReference type="ChEBI" id="CHEBI:18420"/>
    </cofactor>
</comment>
<dbReference type="PANTHER" id="PTHR43046">
    <property type="entry name" value="GDP-MANNOSE MANNOSYL HYDROLASE"/>
    <property type="match status" value="1"/>
</dbReference>
<evidence type="ECO:0000256" key="2">
    <source>
        <dbReference type="ARBA" id="ARBA00005582"/>
    </source>
</evidence>
<feature type="domain" description="Nudix hydrolase" evidence="5">
    <location>
        <begin position="18"/>
        <end position="148"/>
    </location>
</feature>
<dbReference type="Pfam" id="PF00293">
    <property type="entry name" value="NUDIX"/>
    <property type="match status" value="1"/>
</dbReference>
<evidence type="ECO:0000259" key="5">
    <source>
        <dbReference type="PROSITE" id="PS51462"/>
    </source>
</evidence>
<dbReference type="CDD" id="cd02883">
    <property type="entry name" value="NUDIX_Hydrolase"/>
    <property type="match status" value="1"/>
</dbReference>
<keyword evidence="7" id="KW-1185">Reference proteome</keyword>
<sequence>MGRRIDYIDDPSAPKANSVVPSVVAIVQDDQGRVLLIHKTDNDLWALPGGGHEIGESIAETVVREVKEETGYDVEVTGITGTYTNPNHVMAYEDGEVRQQFSIAFSAQLRGGDARTSSESKRVEWLAPEATAALPMHPSMRMRLEHGLEDRSAPYIG</sequence>
<gene>
    <name evidence="6" type="ORF">D0Z08_17470</name>
</gene>
<dbReference type="SUPFAM" id="SSF55811">
    <property type="entry name" value="Nudix"/>
    <property type="match status" value="1"/>
</dbReference>
<name>A0A417XZQ4_9ACTN</name>
<reference evidence="6 7" key="1">
    <citation type="submission" date="2018-09" db="EMBL/GenBank/DDBJ databases">
        <title>Genome sequencing of Nocardioides immobilis CCTCC AB 2017083 for comparison to Nocardioides silvaticus.</title>
        <authorList>
            <person name="Li C."/>
            <person name="Wang G."/>
        </authorList>
    </citation>
    <scope>NUCLEOTIDE SEQUENCE [LARGE SCALE GENOMIC DNA]</scope>
    <source>
        <strain evidence="6 7">CCTCC AB 2017083</strain>
    </source>
</reference>
<evidence type="ECO:0000313" key="7">
    <source>
        <dbReference type="Proteomes" id="UP000283644"/>
    </source>
</evidence>
<comment type="caution">
    <text evidence="6">The sequence shown here is derived from an EMBL/GenBank/DDBJ whole genome shotgun (WGS) entry which is preliminary data.</text>
</comment>
<protein>
    <submittedName>
        <fullName evidence="6">NUDIX domain-containing protein</fullName>
    </submittedName>
</protein>
<keyword evidence="3 4" id="KW-0378">Hydrolase</keyword>
<evidence type="ECO:0000256" key="1">
    <source>
        <dbReference type="ARBA" id="ARBA00001946"/>
    </source>
</evidence>
<dbReference type="RefSeq" id="WP_118926528.1">
    <property type="nucleotide sequence ID" value="NZ_QXGH01000021.1"/>
</dbReference>
<dbReference type="Proteomes" id="UP000283644">
    <property type="component" value="Unassembled WGS sequence"/>
</dbReference>
<dbReference type="PANTHER" id="PTHR43046:SF16">
    <property type="entry name" value="ADP-RIBOSE PYROPHOSPHATASE YJHB-RELATED"/>
    <property type="match status" value="1"/>
</dbReference>
<organism evidence="6 7">
    <name type="scientific">Nocardioides immobilis</name>
    <dbReference type="NCBI Taxonomy" id="2049295"/>
    <lineage>
        <taxon>Bacteria</taxon>
        <taxon>Bacillati</taxon>
        <taxon>Actinomycetota</taxon>
        <taxon>Actinomycetes</taxon>
        <taxon>Propionibacteriales</taxon>
        <taxon>Nocardioidaceae</taxon>
        <taxon>Nocardioides</taxon>
    </lineage>
</organism>
<dbReference type="PRINTS" id="PR00502">
    <property type="entry name" value="NUDIXFAMILY"/>
</dbReference>
<dbReference type="OrthoDB" id="9804442at2"/>
<dbReference type="InterPro" id="IPR020084">
    <property type="entry name" value="NUDIX_hydrolase_CS"/>
</dbReference>
<dbReference type="Gene3D" id="3.90.79.10">
    <property type="entry name" value="Nucleoside Triphosphate Pyrophosphohydrolase"/>
    <property type="match status" value="1"/>
</dbReference>
<dbReference type="PROSITE" id="PS00893">
    <property type="entry name" value="NUDIX_BOX"/>
    <property type="match status" value="1"/>
</dbReference>
<dbReference type="AlphaFoldDB" id="A0A417XZQ4"/>
<dbReference type="EMBL" id="QXGH01000021">
    <property type="protein sequence ID" value="RHW25826.1"/>
    <property type="molecule type" value="Genomic_DNA"/>
</dbReference>
<evidence type="ECO:0000256" key="3">
    <source>
        <dbReference type="ARBA" id="ARBA00022801"/>
    </source>
</evidence>
<dbReference type="InterPro" id="IPR020476">
    <property type="entry name" value="Nudix_hydrolase"/>
</dbReference>